<dbReference type="GO" id="GO:0032259">
    <property type="term" value="P:methylation"/>
    <property type="evidence" value="ECO:0007669"/>
    <property type="project" value="UniProtKB-KW"/>
</dbReference>
<accession>A0A264VTB6</accession>
<dbReference type="PROSITE" id="PS00092">
    <property type="entry name" value="N6_MTASE"/>
    <property type="match status" value="1"/>
</dbReference>
<dbReference type="PANTHER" id="PTHR30481">
    <property type="entry name" value="DNA ADENINE METHYLASE"/>
    <property type="match status" value="1"/>
</dbReference>
<feature type="binding site" evidence="7">
    <location>
        <position position="53"/>
    </location>
    <ligand>
        <name>S-adenosyl-L-methionine</name>
        <dbReference type="ChEBI" id="CHEBI:59789"/>
    </ligand>
</feature>
<dbReference type="InterPro" id="IPR012327">
    <property type="entry name" value="MeTrfase_D12"/>
</dbReference>
<comment type="caution">
    <text evidence="9">The sequence shown here is derived from an EMBL/GenBank/DDBJ whole genome shotgun (WGS) entry which is preliminary data.</text>
</comment>
<dbReference type="AlphaFoldDB" id="A0A264VTB6"/>
<organism evidence="9 10">
    <name type="scientific">Providencia rettgeri</name>
    <dbReference type="NCBI Taxonomy" id="587"/>
    <lineage>
        <taxon>Bacteria</taxon>
        <taxon>Pseudomonadati</taxon>
        <taxon>Pseudomonadota</taxon>
        <taxon>Gammaproteobacteria</taxon>
        <taxon>Enterobacterales</taxon>
        <taxon>Morganellaceae</taxon>
        <taxon>Providencia</taxon>
    </lineage>
</organism>
<dbReference type="GO" id="GO:0009007">
    <property type="term" value="F:site-specific DNA-methyltransferase (adenine-specific) activity"/>
    <property type="evidence" value="ECO:0007669"/>
    <property type="project" value="UniProtKB-UniRule"/>
</dbReference>
<evidence type="ECO:0000313" key="10">
    <source>
        <dbReference type="Proteomes" id="UP000216001"/>
    </source>
</evidence>
<dbReference type="Proteomes" id="UP000216001">
    <property type="component" value="Unassembled WGS sequence"/>
</dbReference>
<dbReference type="SUPFAM" id="SSF53335">
    <property type="entry name" value="S-adenosyl-L-methionine-dependent methyltransferases"/>
    <property type="match status" value="1"/>
</dbReference>
<feature type="binding site" evidence="7">
    <location>
        <position position="196"/>
    </location>
    <ligand>
        <name>S-adenosyl-L-methionine</name>
        <dbReference type="ChEBI" id="CHEBI:59789"/>
    </ligand>
</feature>
<dbReference type="NCBIfam" id="TIGR00571">
    <property type="entry name" value="dam"/>
    <property type="match status" value="1"/>
</dbReference>
<evidence type="ECO:0000256" key="1">
    <source>
        <dbReference type="ARBA" id="ARBA00006594"/>
    </source>
</evidence>
<dbReference type="Pfam" id="PF02086">
    <property type="entry name" value="MethyltransfD12"/>
    <property type="match status" value="1"/>
</dbReference>
<evidence type="ECO:0000256" key="7">
    <source>
        <dbReference type="PIRSR" id="PIRSR000398-1"/>
    </source>
</evidence>
<keyword evidence="5 8" id="KW-0949">S-adenosyl-L-methionine</keyword>
<dbReference type="Gene3D" id="1.10.1020.10">
    <property type="entry name" value="Adenine-specific Methyltransferase, Domain 2"/>
    <property type="match status" value="1"/>
</dbReference>
<dbReference type="PRINTS" id="PR00505">
    <property type="entry name" value="D12N6MTFRASE"/>
</dbReference>
<gene>
    <name evidence="9" type="ORF">CHI95_13210</name>
</gene>
<comment type="catalytic activity">
    <reaction evidence="6 8">
        <text>a 2'-deoxyadenosine in DNA + S-adenosyl-L-methionine = an N(6)-methyl-2'-deoxyadenosine in DNA + S-adenosyl-L-homocysteine + H(+)</text>
        <dbReference type="Rhea" id="RHEA:15197"/>
        <dbReference type="Rhea" id="RHEA-COMP:12418"/>
        <dbReference type="Rhea" id="RHEA-COMP:12419"/>
        <dbReference type="ChEBI" id="CHEBI:15378"/>
        <dbReference type="ChEBI" id="CHEBI:57856"/>
        <dbReference type="ChEBI" id="CHEBI:59789"/>
        <dbReference type="ChEBI" id="CHEBI:90615"/>
        <dbReference type="ChEBI" id="CHEBI:90616"/>
        <dbReference type="EC" id="2.1.1.72"/>
    </reaction>
</comment>
<evidence type="ECO:0000256" key="4">
    <source>
        <dbReference type="ARBA" id="ARBA00022679"/>
    </source>
</evidence>
<dbReference type="InterPro" id="IPR029063">
    <property type="entry name" value="SAM-dependent_MTases_sf"/>
</dbReference>
<feature type="binding site" evidence="7">
    <location>
        <position position="13"/>
    </location>
    <ligand>
        <name>S-adenosyl-L-methionine</name>
        <dbReference type="ChEBI" id="CHEBI:59789"/>
    </ligand>
</feature>
<dbReference type="RefSeq" id="WP_094961854.1">
    <property type="nucleotide sequence ID" value="NZ_NOWC01000015.1"/>
</dbReference>
<evidence type="ECO:0000256" key="2">
    <source>
        <dbReference type="ARBA" id="ARBA00011900"/>
    </source>
</evidence>
<comment type="similarity">
    <text evidence="1 8">Belongs to the N(4)/N(6)-methyltransferase family.</text>
</comment>
<dbReference type="GO" id="GO:0009307">
    <property type="term" value="P:DNA restriction-modification system"/>
    <property type="evidence" value="ECO:0007669"/>
    <property type="project" value="InterPro"/>
</dbReference>
<dbReference type="PANTHER" id="PTHR30481:SF3">
    <property type="entry name" value="DNA ADENINE METHYLASE"/>
    <property type="match status" value="1"/>
</dbReference>
<sequence length="285" mass="32617">MANKTILKWAGSKVRIMEQLRPHLPKAKRLVEPFAGSCAVMMNTDYEQYLIADANIDLIRLYKQVKADDFGFVPSLIDFFIQGNDETLFYQRREIFNRRDKEADAQLFESIEDYNKSVERNKAGLFLYLNRHCYNGLCRYNSKGNFNVPFGKYKKPYFPENEIIAFHHKAYRAEIVNLEWQDTLSLVEYSDGIYCDPPYMGGRDSFTQYHTAGFTDADHEALAIALKDINDSQGNPITVSNSPQAKTLYADLGFTIHEIEAPRTIAANGNRKLAIEIIAVLEGVK</sequence>
<proteinExistence type="inferred from homology"/>
<dbReference type="InterPro" id="IPR023095">
    <property type="entry name" value="Ade_MeTrfase_dom_2"/>
</dbReference>
<keyword evidence="4 8" id="KW-0808">Transferase</keyword>
<dbReference type="GO" id="GO:1904047">
    <property type="term" value="F:S-adenosyl-L-methionine binding"/>
    <property type="evidence" value="ECO:0007669"/>
    <property type="project" value="TreeGrafter"/>
</dbReference>
<protein>
    <recommendedName>
        <fullName evidence="2 8">Site-specific DNA-methyltransferase (adenine-specific)</fullName>
        <ecNumber evidence="2 8">2.1.1.72</ecNumber>
    </recommendedName>
</protein>
<dbReference type="EMBL" id="NOWC01000015">
    <property type="protein sequence ID" value="OZS74047.1"/>
    <property type="molecule type" value="Genomic_DNA"/>
</dbReference>
<name>A0A264VTB6_PRORE</name>
<dbReference type="InterPro" id="IPR002052">
    <property type="entry name" value="DNA_methylase_N6_adenine_CS"/>
</dbReference>
<dbReference type="GO" id="GO:0043565">
    <property type="term" value="F:sequence-specific DNA binding"/>
    <property type="evidence" value="ECO:0007669"/>
    <property type="project" value="TreeGrafter"/>
</dbReference>
<feature type="binding site" evidence="7">
    <location>
        <position position="9"/>
    </location>
    <ligand>
        <name>S-adenosyl-L-methionine</name>
        <dbReference type="ChEBI" id="CHEBI:59789"/>
    </ligand>
</feature>
<dbReference type="InterPro" id="IPR012263">
    <property type="entry name" value="M_m6A_EcoRV"/>
</dbReference>
<evidence type="ECO:0000256" key="3">
    <source>
        <dbReference type="ARBA" id="ARBA00022603"/>
    </source>
</evidence>
<reference evidence="9 10" key="1">
    <citation type="submission" date="2017-07" db="EMBL/GenBank/DDBJ databases">
        <title>blaIMP-27 on transferable plasmids in Proteus mirabilis and Providencia rettgeri.</title>
        <authorList>
            <person name="Potter R."/>
        </authorList>
    </citation>
    <scope>NUCLEOTIDE SEQUENCE [LARGE SCALE GENOMIC DNA]</scope>
    <source>
        <strain evidence="9 10">PR1</strain>
    </source>
</reference>
<evidence type="ECO:0000256" key="8">
    <source>
        <dbReference type="RuleBase" id="RU361257"/>
    </source>
</evidence>
<keyword evidence="3 8" id="KW-0489">Methyltransferase</keyword>
<evidence type="ECO:0000313" key="9">
    <source>
        <dbReference type="EMBL" id="OZS74047.1"/>
    </source>
</evidence>
<evidence type="ECO:0000256" key="5">
    <source>
        <dbReference type="ARBA" id="ARBA00022691"/>
    </source>
</evidence>
<evidence type="ECO:0000256" key="6">
    <source>
        <dbReference type="ARBA" id="ARBA00047942"/>
    </source>
</evidence>
<dbReference type="GO" id="GO:0006298">
    <property type="term" value="P:mismatch repair"/>
    <property type="evidence" value="ECO:0007669"/>
    <property type="project" value="TreeGrafter"/>
</dbReference>
<dbReference type="Gene3D" id="3.40.50.150">
    <property type="entry name" value="Vaccinia Virus protein VP39"/>
    <property type="match status" value="1"/>
</dbReference>
<dbReference type="PIRSF" id="PIRSF000398">
    <property type="entry name" value="M_m6A_EcoRV"/>
    <property type="match status" value="1"/>
</dbReference>
<dbReference type="EC" id="2.1.1.72" evidence="2 8"/>